<feature type="domain" description="DUF4124" evidence="3">
    <location>
        <begin position="16"/>
        <end position="45"/>
    </location>
</feature>
<dbReference type="InterPro" id="IPR025392">
    <property type="entry name" value="DUF4124"/>
</dbReference>
<feature type="signal peptide" evidence="2">
    <location>
        <begin position="1"/>
        <end position="21"/>
    </location>
</feature>
<evidence type="ECO:0000256" key="1">
    <source>
        <dbReference type="SAM" id="MobiDB-lite"/>
    </source>
</evidence>
<feature type="chain" id="PRO_5043712676" evidence="2">
    <location>
        <begin position="22"/>
        <end position="227"/>
    </location>
</feature>
<name>A0AAW9R7B0_9GAMM</name>
<keyword evidence="2" id="KW-0732">Signal</keyword>
<evidence type="ECO:0000313" key="5">
    <source>
        <dbReference type="Proteomes" id="UP001359886"/>
    </source>
</evidence>
<evidence type="ECO:0000259" key="3">
    <source>
        <dbReference type="Pfam" id="PF13511"/>
    </source>
</evidence>
<gene>
    <name evidence="4" type="ORF">V3330_04995</name>
</gene>
<dbReference type="EMBL" id="JAZHOG010000003">
    <property type="protein sequence ID" value="MEJ8566972.1"/>
    <property type="molecule type" value="Genomic_DNA"/>
</dbReference>
<dbReference type="RefSeq" id="WP_354694294.1">
    <property type="nucleotide sequence ID" value="NZ_JAZHOG010000003.1"/>
</dbReference>
<feature type="region of interest" description="Disordered" evidence="1">
    <location>
        <begin position="60"/>
        <end position="95"/>
    </location>
</feature>
<comment type="caution">
    <text evidence="4">The sequence shown here is derived from an EMBL/GenBank/DDBJ whole genome shotgun (WGS) entry which is preliminary data.</text>
</comment>
<evidence type="ECO:0000256" key="2">
    <source>
        <dbReference type="SAM" id="SignalP"/>
    </source>
</evidence>
<dbReference type="Proteomes" id="UP001359886">
    <property type="component" value="Unassembled WGS sequence"/>
</dbReference>
<dbReference type="Pfam" id="PF13511">
    <property type="entry name" value="DUF4124"/>
    <property type="match status" value="1"/>
</dbReference>
<dbReference type="AlphaFoldDB" id="A0AAW9R7B0"/>
<evidence type="ECO:0000313" key="4">
    <source>
        <dbReference type="EMBL" id="MEJ8566972.1"/>
    </source>
</evidence>
<proteinExistence type="predicted"/>
<sequence length="227" mass="25586">MKTLIPIALAAAFVVAASAHAQQGKVYRWVDEEGEVHYSETLPPDFHDKTHDVLDDQGITRETGKSLVPPPPRTTDTGEKGQLPRDSSGLERPEPLYTPEQLRAKQDALLLLRYDSEQEILDAMQVEINQLAYDRRLLTGSRNSLQDAYRGNVREAADRQRAGVDVKPEEIQQLESLKRRLASNAESLAGLEKRESSIKTMFESELERYRRLTREQEAESGDDGDQG</sequence>
<protein>
    <submittedName>
        <fullName evidence="4">DUF4124 domain-containing protein</fullName>
    </submittedName>
</protein>
<reference evidence="4 5" key="1">
    <citation type="submission" date="2024-02" db="EMBL/GenBank/DDBJ databases">
        <title>A novel Wenzhouxiangellaceae bacterium, isolated from coastal sediments.</title>
        <authorList>
            <person name="Du Z.-J."/>
            <person name="Ye Y.-Q."/>
            <person name="Zhang X.-Y."/>
        </authorList>
    </citation>
    <scope>NUCLEOTIDE SEQUENCE [LARGE SCALE GENOMIC DNA]</scope>
    <source>
        <strain evidence="4 5">CH-27</strain>
    </source>
</reference>
<organism evidence="4 5">
    <name type="scientific">Elongatibacter sediminis</name>
    <dbReference type="NCBI Taxonomy" id="3119006"/>
    <lineage>
        <taxon>Bacteria</taxon>
        <taxon>Pseudomonadati</taxon>
        <taxon>Pseudomonadota</taxon>
        <taxon>Gammaproteobacteria</taxon>
        <taxon>Chromatiales</taxon>
        <taxon>Wenzhouxiangellaceae</taxon>
        <taxon>Elongatibacter</taxon>
    </lineage>
</organism>
<keyword evidence="5" id="KW-1185">Reference proteome</keyword>
<accession>A0AAW9R7B0</accession>
<feature type="compositionally biased region" description="Basic and acidic residues" evidence="1">
    <location>
        <begin position="76"/>
        <end position="94"/>
    </location>
</feature>